<evidence type="ECO:0000256" key="3">
    <source>
        <dbReference type="ARBA" id="ARBA00022840"/>
    </source>
</evidence>
<dbReference type="Gene3D" id="3.40.50.300">
    <property type="entry name" value="P-loop containing nucleotide triphosphate hydrolases"/>
    <property type="match status" value="1"/>
</dbReference>
<dbReference type="InterPro" id="IPR051120">
    <property type="entry name" value="ABC_AA/LPS_Transport"/>
</dbReference>
<protein>
    <recommendedName>
        <fullName evidence="4">ABC transporter domain-containing protein</fullName>
    </recommendedName>
</protein>
<evidence type="ECO:0000313" key="5">
    <source>
        <dbReference type="EMBL" id="OGG89738.1"/>
    </source>
</evidence>
<dbReference type="CDD" id="cd03219">
    <property type="entry name" value="ABC_Mj1267_LivG_branched"/>
    <property type="match status" value="1"/>
</dbReference>
<dbReference type="GO" id="GO:0005886">
    <property type="term" value="C:plasma membrane"/>
    <property type="evidence" value="ECO:0007669"/>
    <property type="project" value="TreeGrafter"/>
</dbReference>
<dbReference type="Proteomes" id="UP000177998">
    <property type="component" value="Unassembled WGS sequence"/>
</dbReference>
<dbReference type="PROSITE" id="PS00211">
    <property type="entry name" value="ABC_TRANSPORTER_1"/>
    <property type="match status" value="1"/>
</dbReference>
<accession>A0A1F6FV69</accession>
<dbReference type="Pfam" id="PF00005">
    <property type="entry name" value="ABC_tran"/>
    <property type="match status" value="1"/>
</dbReference>
<dbReference type="PROSITE" id="PS50893">
    <property type="entry name" value="ABC_TRANSPORTER_2"/>
    <property type="match status" value="1"/>
</dbReference>
<dbReference type="InterPro" id="IPR027417">
    <property type="entry name" value="P-loop_NTPase"/>
</dbReference>
<dbReference type="SUPFAM" id="SSF52540">
    <property type="entry name" value="P-loop containing nucleoside triphosphate hydrolases"/>
    <property type="match status" value="1"/>
</dbReference>
<dbReference type="AlphaFoldDB" id="A0A1F6FV69"/>
<dbReference type="InterPro" id="IPR032823">
    <property type="entry name" value="BCA_ABC_TP_C"/>
</dbReference>
<dbReference type="InterPro" id="IPR017871">
    <property type="entry name" value="ABC_transporter-like_CS"/>
</dbReference>
<dbReference type="GO" id="GO:0005524">
    <property type="term" value="F:ATP binding"/>
    <property type="evidence" value="ECO:0007669"/>
    <property type="project" value="UniProtKB-KW"/>
</dbReference>
<keyword evidence="1" id="KW-0813">Transport</keyword>
<dbReference type="PANTHER" id="PTHR45772">
    <property type="entry name" value="CONSERVED COMPONENT OF ABC TRANSPORTER FOR NATURAL AMINO ACIDS-RELATED"/>
    <property type="match status" value="1"/>
</dbReference>
<dbReference type="STRING" id="1798564.A3H55_02395"/>
<dbReference type="SMART" id="SM00382">
    <property type="entry name" value="AAA"/>
    <property type="match status" value="1"/>
</dbReference>
<evidence type="ECO:0000313" key="6">
    <source>
        <dbReference type="Proteomes" id="UP000177998"/>
    </source>
</evidence>
<comment type="caution">
    <text evidence="5">The sequence shown here is derived from an EMBL/GenBank/DDBJ whole genome shotgun (WGS) entry which is preliminary data.</text>
</comment>
<evidence type="ECO:0000256" key="2">
    <source>
        <dbReference type="ARBA" id="ARBA00022741"/>
    </source>
</evidence>
<dbReference type="GO" id="GO:0016887">
    <property type="term" value="F:ATP hydrolysis activity"/>
    <property type="evidence" value="ECO:0007669"/>
    <property type="project" value="InterPro"/>
</dbReference>
<gene>
    <name evidence="5" type="ORF">A3H55_02395</name>
</gene>
<name>A0A1F6FV69_9BACT</name>
<reference evidence="5 6" key="1">
    <citation type="journal article" date="2016" name="Nat. Commun.">
        <title>Thousands of microbial genomes shed light on interconnected biogeochemical processes in an aquifer system.</title>
        <authorList>
            <person name="Anantharaman K."/>
            <person name="Brown C.T."/>
            <person name="Hug L.A."/>
            <person name="Sharon I."/>
            <person name="Castelle C.J."/>
            <person name="Probst A.J."/>
            <person name="Thomas B.C."/>
            <person name="Singh A."/>
            <person name="Wilkins M.J."/>
            <person name="Karaoz U."/>
            <person name="Brodie E.L."/>
            <person name="Williams K.H."/>
            <person name="Hubbard S.S."/>
            <person name="Banfield J.F."/>
        </authorList>
    </citation>
    <scope>NUCLEOTIDE SEQUENCE [LARGE SCALE GENOMIC DNA]</scope>
</reference>
<proteinExistence type="predicted"/>
<dbReference type="InterPro" id="IPR003593">
    <property type="entry name" value="AAA+_ATPase"/>
</dbReference>
<keyword evidence="3" id="KW-0067">ATP-binding</keyword>
<feature type="domain" description="ABC transporter" evidence="4">
    <location>
        <begin position="2"/>
        <end position="256"/>
    </location>
</feature>
<keyword evidence="2" id="KW-0547">Nucleotide-binding</keyword>
<dbReference type="EMBL" id="MFMZ01000060">
    <property type="protein sequence ID" value="OGG89738.1"/>
    <property type="molecule type" value="Genomic_DNA"/>
</dbReference>
<organism evidence="5 6">
    <name type="scientific">Candidatus Kuenenbacteria bacterium RIFCSPLOWO2_02_FULL_42_16</name>
    <dbReference type="NCBI Taxonomy" id="1798564"/>
    <lineage>
        <taxon>Bacteria</taxon>
        <taxon>Candidatus Kueneniibacteriota</taxon>
    </lineage>
</organism>
<dbReference type="Pfam" id="PF12399">
    <property type="entry name" value="BCA_ABC_TP_C"/>
    <property type="match status" value="1"/>
</dbReference>
<evidence type="ECO:0000256" key="1">
    <source>
        <dbReference type="ARBA" id="ARBA00022448"/>
    </source>
</evidence>
<sequence>MLKINNLKKHFGGVKAVAGCDFAIKENLITALIGPNGAGKSTVFNLISGLLKADGGKIYFKTQNPINKTQEKFIDITNLSPEKISNLGVSRLFQQARLFNNLIVRDNLLLAIDNNDTKFWRSFFGSNKIQVNKEKEIEKILELVGMEKTGNQLARDLSYGQKRLVEIGRAILNPHTFLMLDEPVAGVNPKLRQKISKILLALKKQGETILLIEHDMNFTFGLADRVIVMDEGKVIAQGKPAEIKNNPKVLEAYLGE</sequence>
<dbReference type="InterPro" id="IPR003439">
    <property type="entry name" value="ABC_transporter-like_ATP-bd"/>
</dbReference>
<evidence type="ECO:0000259" key="4">
    <source>
        <dbReference type="PROSITE" id="PS50893"/>
    </source>
</evidence>